<dbReference type="Gene3D" id="3.40.50.1110">
    <property type="entry name" value="SGNH hydrolase"/>
    <property type="match status" value="1"/>
</dbReference>
<keyword evidence="4 12" id="KW-0808">Transferase</keyword>
<organism evidence="12 13">
    <name type="scientific">Bacillus kandeliae</name>
    <dbReference type="NCBI Taxonomy" id="3129297"/>
    <lineage>
        <taxon>Bacteria</taxon>
        <taxon>Bacillati</taxon>
        <taxon>Bacillota</taxon>
        <taxon>Bacilli</taxon>
        <taxon>Bacillales</taxon>
        <taxon>Bacillaceae</taxon>
        <taxon>Bacillus</taxon>
    </lineage>
</organism>
<comment type="similarity">
    <text evidence="2">Belongs to the acyltransferase 3 family.</text>
</comment>
<evidence type="ECO:0000256" key="6">
    <source>
        <dbReference type="ARBA" id="ARBA00022989"/>
    </source>
</evidence>
<dbReference type="PANTHER" id="PTHR23028">
    <property type="entry name" value="ACETYLTRANSFERASE"/>
    <property type="match status" value="1"/>
</dbReference>
<sequence>MPERIKTNHRYIAGLDGLRALAVLVVILYHLGVPGMSGGLLGVTVFFVLSGYLITDLLLNEWDRTQRIDFKQFWIRRARRLLPAMLTMLVVVVAYVTLFDQTFLVRLRGDVLAALLYVSNWWFVFQDISYFDSFQPSLLTHFWSLAVEEQFYLIWPVVIFFGLKYVPKRHTLLSWTMVGAVLSALLMAFMYEPGTDPSRVYYGTDTRAFSLLIGAALAMVWPSRKLSQKVEGTLRNFLDIIGSIGLLVFFIMVCFSTQYDTFLYRGGMVLVSIAAAIVIAVIAHPSSRLGKAFSWKPLRWIGTRSYGMYLWHFPVIVLTSSAVDTGEINLLKAIFQFVLIVVLSGLSYQLIEQPIRKGVLGDRWRAWRSGEWRIQDVSPSRWIIISSALLVLIVSTFGIYMAPASGADSDKHVKMEKTSIQTVQKPAPEQTLEETEKIEKPEEQTEEEADDSSIQAVAQPEQEEEQEQRKVTAIGDSVMLEVAPSLKQKFPDLVVDAKVGRQMSEGIEVVQGMKQQGQLGDVVIIGLGSNGPLSKTQLTEMVESIGPEKEIILINVRVPRPWERQVNSGLKEVSEKFSNVKLVQWYEASQNKPHYFATDGVHLTKEGIEVYSSLILDAIEEA</sequence>
<feature type="transmembrane region" description="Helical" evidence="10">
    <location>
        <begin position="172"/>
        <end position="191"/>
    </location>
</feature>
<dbReference type="EMBL" id="CP147404">
    <property type="protein sequence ID" value="WXB93733.1"/>
    <property type="molecule type" value="Genomic_DNA"/>
</dbReference>
<feature type="transmembrane region" description="Helical" evidence="10">
    <location>
        <begin position="262"/>
        <end position="285"/>
    </location>
</feature>
<feature type="transmembrane region" description="Helical" evidence="10">
    <location>
        <begin position="206"/>
        <end position="224"/>
    </location>
</feature>
<feature type="transmembrane region" description="Helical" evidence="10">
    <location>
        <begin position="382"/>
        <end position="402"/>
    </location>
</feature>
<dbReference type="InterPro" id="IPR050879">
    <property type="entry name" value="Acyltransferase_3"/>
</dbReference>
<protein>
    <submittedName>
        <fullName evidence="12">Acyltransferase family protein</fullName>
        <ecNumber evidence="12">2.3.1.-</ecNumber>
    </submittedName>
</protein>
<dbReference type="GO" id="GO:0016746">
    <property type="term" value="F:acyltransferase activity"/>
    <property type="evidence" value="ECO:0007669"/>
    <property type="project" value="UniProtKB-KW"/>
</dbReference>
<keyword evidence="3" id="KW-1003">Cell membrane</keyword>
<evidence type="ECO:0000259" key="11">
    <source>
        <dbReference type="Pfam" id="PF01757"/>
    </source>
</evidence>
<dbReference type="PANTHER" id="PTHR23028:SF53">
    <property type="entry name" value="ACYL_TRANSF_3 DOMAIN-CONTAINING PROTEIN"/>
    <property type="match status" value="1"/>
</dbReference>
<dbReference type="CDD" id="cd01840">
    <property type="entry name" value="SGNH_hydrolase_yrhL_like"/>
    <property type="match status" value="1"/>
</dbReference>
<dbReference type="RefSeq" id="WP_338753206.1">
    <property type="nucleotide sequence ID" value="NZ_CP147404.1"/>
</dbReference>
<feature type="transmembrane region" description="Helical" evidence="10">
    <location>
        <begin position="142"/>
        <end position="163"/>
    </location>
</feature>
<dbReference type="SUPFAM" id="SSF52266">
    <property type="entry name" value="SGNH hydrolase"/>
    <property type="match status" value="1"/>
</dbReference>
<feature type="region of interest" description="Disordered" evidence="9">
    <location>
        <begin position="411"/>
        <end position="469"/>
    </location>
</feature>
<keyword evidence="8 12" id="KW-0012">Acyltransferase</keyword>
<evidence type="ECO:0000256" key="3">
    <source>
        <dbReference type="ARBA" id="ARBA00022475"/>
    </source>
</evidence>
<feature type="transmembrane region" description="Helical" evidence="10">
    <location>
        <begin position="12"/>
        <end position="32"/>
    </location>
</feature>
<comment type="subcellular location">
    <subcellularLocation>
        <location evidence="1">Cell membrane</location>
        <topology evidence="1">Multi-pass membrane protein</topology>
    </subcellularLocation>
</comment>
<dbReference type="EC" id="2.3.1.-" evidence="12"/>
<evidence type="ECO:0000256" key="8">
    <source>
        <dbReference type="ARBA" id="ARBA00023315"/>
    </source>
</evidence>
<gene>
    <name evidence="12" type="ORF">WDJ61_03530</name>
</gene>
<evidence type="ECO:0000313" key="13">
    <source>
        <dbReference type="Proteomes" id="UP001387364"/>
    </source>
</evidence>
<keyword evidence="5 10" id="KW-0812">Transmembrane</keyword>
<feature type="transmembrane region" description="Helical" evidence="10">
    <location>
        <begin position="38"/>
        <end position="59"/>
    </location>
</feature>
<feature type="domain" description="Acyltransferase 3" evidence="11">
    <location>
        <begin position="13"/>
        <end position="344"/>
    </location>
</feature>
<keyword evidence="7 10" id="KW-0472">Membrane</keyword>
<feature type="transmembrane region" description="Helical" evidence="10">
    <location>
        <begin position="80"/>
        <end position="98"/>
    </location>
</feature>
<evidence type="ECO:0000256" key="9">
    <source>
        <dbReference type="SAM" id="MobiDB-lite"/>
    </source>
</evidence>
<reference evidence="12 13" key="1">
    <citation type="submission" date="2024-02" db="EMBL/GenBank/DDBJ databases">
        <title>Seven novel Bacillus-like species.</title>
        <authorList>
            <person name="Liu G."/>
        </authorList>
    </citation>
    <scope>NUCLEOTIDE SEQUENCE [LARGE SCALE GENOMIC DNA]</scope>
    <source>
        <strain evidence="12 13">FJAT-52991</strain>
    </source>
</reference>
<name>A0ABZ2N7M7_9BACI</name>
<feature type="transmembrane region" description="Helical" evidence="10">
    <location>
        <begin position="236"/>
        <end position="256"/>
    </location>
</feature>
<feature type="transmembrane region" description="Helical" evidence="10">
    <location>
        <begin position="306"/>
        <end position="323"/>
    </location>
</feature>
<evidence type="ECO:0000256" key="10">
    <source>
        <dbReference type="SAM" id="Phobius"/>
    </source>
</evidence>
<proteinExistence type="inferred from homology"/>
<accession>A0ABZ2N7M7</accession>
<evidence type="ECO:0000256" key="5">
    <source>
        <dbReference type="ARBA" id="ARBA00022692"/>
    </source>
</evidence>
<dbReference type="InterPro" id="IPR036514">
    <property type="entry name" value="SGNH_hydro_sf"/>
</dbReference>
<feature type="compositionally biased region" description="Basic and acidic residues" evidence="9">
    <location>
        <begin position="434"/>
        <end position="443"/>
    </location>
</feature>
<evidence type="ECO:0000313" key="12">
    <source>
        <dbReference type="EMBL" id="WXB93733.1"/>
    </source>
</evidence>
<evidence type="ECO:0000256" key="4">
    <source>
        <dbReference type="ARBA" id="ARBA00022679"/>
    </source>
</evidence>
<dbReference type="InterPro" id="IPR002656">
    <property type="entry name" value="Acyl_transf_3_dom"/>
</dbReference>
<evidence type="ECO:0000256" key="2">
    <source>
        <dbReference type="ARBA" id="ARBA00007400"/>
    </source>
</evidence>
<dbReference type="Proteomes" id="UP001387364">
    <property type="component" value="Chromosome"/>
</dbReference>
<evidence type="ECO:0000256" key="1">
    <source>
        <dbReference type="ARBA" id="ARBA00004651"/>
    </source>
</evidence>
<keyword evidence="6 10" id="KW-1133">Transmembrane helix</keyword>
<keyword evidence="13" id="KW-1185">Reference proteome</keyword>
<feature type="transmembrane region" description="Helical" evidence="10">
    <location>
        <begin position="329"/>
        <end position="351"/>
    </location>
</feature>
<dbReference type="Pfam" id="PF01757">
    <property type="entry name" value="Acyl_transf_3"/>
    <property type="match status" value="1"/>
</dbReference>
<evidence type="ECO:0000256" key="7">
    <source>
        <dbReference type="ARBA" id="ARBA00023136"/>
    </source>
</evidence>